<evidence type="ECO:0000256" key="2">
    <source>
        <dbReference type="ARBA" id="ARBA00005073"/>
    </source>
</evidence>
<sequence length="649" mass="72411">MRLKRHGNLLQNSLKQVCLKSSAPHLAPTGYSCRRNASSTVSPSAPQQDIAIVGGGITGLSTAYYLSRGPNSPKVTVYESSKRIGGWLSSRSVDVNGGKVLFEQGPRSLRPSVPRGLNTVALLEEIGLGDEIIYIPKTSPSAQLRWLFYPDHLFSLPVPSEGLLAALPKFFQEPALKGIVWGILTEIFKETRPEDLEDESVGSFLSRRISPNLVNNVVSAVFHGVYAGDVWQLSAKSLMPHQWHVEGEDGSVLLGIPHMMQMVREDDFKLIVELAGRNEPTFEAREKIKGCSVFTLKKGVQQLTDRMESLLRMGGNVEFKPSTAVREIALVEEGRKVQLITDKDSTTTTHDQVISTLFSKTLSKICNSTATDGSPSRTLLPSLSQTHAVSVNVVNLYYTDPHTLPIRGFGYLIPQSVPFDQNPERGLGVVFDSEITTEQDTVPGTKLTVMLGGHWWDGWTSIPNEKESIELAKSLVRRHLNITTEPAATFFSSQKDCIPQYTVGHSQRLKEAHKSLLYHFKGRVKVAGNSYTGVGVNDCLKASLEIASSTLSPDWNQKTGLESFEKDLEYVEKKNAMGIYKDDLLKMEELRKRLEDDKGKAHGKDVEEKFESVTMERKKMLDWKMKQAKKQADDARRRLERWKEQGQKK</sequence>
<reference evidence="14" key="1">
    <citation type="journal article" date="2020" name="Stud. Mycol.">
        <title>101 Dothideomycetes genomes: a test case for predicting lifestyles and emergence of pathogens.</title>
        <authorList>
            <person name="Haridas S."/>
            <person name="Albert R."/>
            <person name="Binder M."/>
            <person name="Bloem J."/>
            <person name="Labutti K."/>
            <person name="Salamov A."/>
            <person name="Andreopoulos B."/>
            <person name="Baker S."/>
            <person name="Barry K."/>
            <person name="Bills G."/>
            <person name="Bluhm B."/>
            <person name="Cannon C."/>
            <person name="Castanera R."/>
            <person name="Culley D."/>
            <person name="Daum C."/>
            <person name="Ezra D."/>
            <person name="Gonzalez J."/>
            <person name="Henrissat B."/>
            <person name="Kuo A."/>
            <person name="Liang C."/>
            <person name="Lipzen A."/>
            <person name="Lutzoni F."/>
            <person name="Magnuson J."/>
            <person name="Mondo S."/>
            <person name="Nolan M."/>
            <person name="Ohm R."/>
            <person name="Pangilinan J."/>
            <person name="Park H.-J."/>
            <person name="Ramirez L."/>
            <person name="Alfaro M."/>
            <person name="Sun H."/>
            <person name="Tritt A."/>
            <person name="Yoshinaga Y."/>
            <person name="Zwiers L.-H."/>
            <person name="Turgeon B."/>
            <person name="Goodwin S."/>
            <person name="Spatafora J."/>
            <person name="Crous P."/>
            <person name="Grigoriev I."/>
        </authorList>
    </citation>
    <scope>NUCLEOTIDE SEQUENCE</scope>
    <source>
        <strain evidence="14">CBS 130266</strain>
    </source>
</reference>
<dbReference type="Proteomes" id="UP000800235">
    <property type="component" value="Unassembled WGS sequence"/>
</dbReference>
<comment type="cofactor">
    <cofactor evidence="11">
        <name>FAD</name>
        <dbReference type="ChEBI" id="CHEBI:57692"/>
    </cofactor>
    <text evidence="11">Binds 1 FAD per subunit.</text>
</comment>
<feature type="region of interest" description="Disordered" evidence="12">
    <location>
        <begin position="624"/>
        <end position="649"/>
    </location>
</feature>
<evidence type="ECO:0000256" key="9">
    <source>
        <dbReference type="ARBA" id="ARBA00023244"/>
    </source>
</evidence>
<protein>
    <recommendedName>
        <fullName evidence="4 11">Protoporphyrinogen oxidase</fullName>
        <ecNumber evidence="4 11">1.3.3.4</ecNumber>
    </recommendedName>
</protein>
<evidence type="ECO:0000256" key="7">
    <source>
        <dbReference type="ARBA" id="ARBA00023002"/>
    </source>
</evidence>
<comment type="catalytic activity">
    <reaction evidence="10 11">
        <text>protoporphyrinogen IX + 3 O2 = protoporphyrin IX + 3 H2O2</text>
        <dbReference type="Rhea" id="RHEA:25576"/>
        <dbReference type="ChEBI" id="CHEBI:15379"/>
        <dbReference type="ChEBI" id="CHEBI:16240"/>
        <dbReference type="ChEBI" id="CHEBI:57306"/>
        <dbReference type="ChEBI" id="CHEBI:57307"/>
        <dbReference type="EC" id="1.3.3.4"/>
    </reaction>
</comment>
<keyword evidence="8 11" id="KW-0350">Heme biosynthesis</keyword>
<dbReference type="GO" id="GO:0006782">
    <property type="term" value="P:protoporphyrinogen IX biosynthetic process"/>
    <property type="evidence" value="ECO:0007669"/>
    <property type="project" value="UniProtKB-UniRule"/>
</dbReference>
<dbReference type="PANTHER" id="PTHR42923:SF3">
    <property type="entry name" value="PROTOPORPHYRINOGEN OXIDASE"/>
    <property type="match status" value="1"/>
</dbReference>
<name>A0A9P4P2D5_9PEZI</name>
<dbReference type="SUPFAM" id="SSF51905">
    <property type="entry name" value="FAD/NAD(P)-binding domain"/>
    <property type="match status" value="1"/>
</dbReference>
<dbReference type="InterPro" id="IPR002937">
    <property type="entry name" value="Amino_oxidase"/>
</dbReference>
<dbReference type="EC" id="1.3.3.4" evidence="4 11"/>
<gene>
    <name evidence="14" type="ORF">EJ08DRAFT_220780</name>
</gene>
<evidence type="ECO:0000256" key="3">
    <source>
        <dbReference type="ARBA" id="ARBA00010551"/>
    </source>
</evidence>
<evidence type="ECO:0000313" key="15">
    <source>
        <dbReference type="Proteomes" id="UP000800235"/>
    </source>
</evidence>
<dbReference type="PANTHER" id="PTHR42923">
    <property type="entry name" value="PROTOPORPHYRINOGEN OXIDASE"/>
    <property type="match status" value="1"/>
</dbReference>
<dbReference type="SUPFAM" id="SSF54373">
    <property type="entry name" value="FAD-linked reductases, C-terminal domain"/>
    <property type="match status" value="1"/>
</dbReference>
<proteinExistence type="inferred from homology"/>
<evidence type="ECO:0000256" key="11">
    <source>
        <dbReference type="RuleBase" id="RU367069"/>
    </source>
</evidence>
<comment type="subcellular location">
    <subcellularLocation>
        <location evidence="11">Mitochondrion inner membrane</location>
    </subcellularLocation>
</comment>
<comment type="caution">
    <text evidence="14">The sequence shown here is derived from an EMBL/GenBank/DDBJ whole genome shotgun (WGS) entry which is preliminary data.</text>
</comment>
<dbReference type="InterPro" id="IPR004572">
    <property type="entry name" value="Protoporphyrinogen_oxidase"/>
</dbReference>
<feature type="domain" description="Amine oxidase" evidence="13">
    <location>
        <begin position="57"/>
        <end position="547"/>
    </location>
</feature>
<dbReference type="InterPro" id="IPR050464">
    <property type="entry name" value="Zeta_carotene_desat/Oxidored"/>
</dbReference>
<dbReference type="OrthoDB" id="438553at2759"/>
<evidence type="ECO:0000259" key="13">
    <source>
        <dbReference type="Pfam" id="PF01593"/>
    </source>
</evidence>
<comment type="function">
    <text evidence="1 11">Catalyzes the 6-electron oxidation of protoporphyrinogen-IX to form protoporphyrin-IX.</text>
</comment>
<evidence type="ECO:0000256" key="5">
    <source>
        <dbReference type="ARBA" id="ARBA00022630"/>
    </source>
</evidence>
<dbReference type="Gene3D" id="3.50.50.60">
    <property type="entry name" value="FAD/NAD(P)-binding domain"/>
    <property type="match status" value="1"/>
</dbReference>
<organism evidence="14 15">
    <name type="scientific">Tothia fuscella</name>
    <dbReference type="NCBI Taxonomy" id="1048955"/>
    <lineage>
        <taxon>Eukaryota</taxon>
        <taxon>Fungi</taxon>
        <taxon>Dikarya</taxon>
        <taxon>Ascomycota</taxon>
        <taxon>Pezizomycotina</taxon>
        <taxon>Dothideomycetes</taxon>
        <taxon>Pleosporomycetidae</taxon>
        <taxon>Venturiales</taxon>
        <taxon>Cylindrosympodiaceae</taxon>
        <taxon>Tothia</taxon>
    </lineage>
</organism>
<evidence type="ECO:0000256" key="4">
    <source>
        <dbReference type="ARBA" id="ARBA00012867"/>
    </source>
</evidence>
<dbReference type="GO" id="GO:0004729">
    <property type="term" value="F:oxygen-dependent protoporphyrinogen oxidase activity"/>
    <property type="evidence" value="ECO:0007669"/>
    <property type="project" value="UniProtKB-UniRule"/>
</dbReference>
<keyword evidence="7 11" id="KW-0560">Oxidoreductase</keyword>
<evidence type="ECO:0000256" key="1">
    <source>
        <dbReference type="ARBA" id="ARBA00002600"/>
    </source>
</evidence>
<dbReference type="AlphaFoldDB" id="A0A9P4P2D5"/>
<evidence type="ECO:0000256" key="12">
    <source>
        <dbReference type="SAM" id="MobiDB-lite"/>
    </source>
</evidence>
<dbReference type="GO" id="GO:0005743">
    <property type="term" value="C:mitochondrial inner membrane"/>
    <property type="evidence" value="ECO:0007669"/>
    <property type="project" value="UniProtKB-SubCell"/>
</dbReference>
<dbReference type="EMBL" id="MU007011">
    <property type="protein sequence ID" value="KAF2435987.1"/>
    <property type="molecule type" value="Genomic_DNA"/>
</dbReference>
<evidence type="ECO:0000256" key="10">
    <source>
        <dbReference type="ARBA" id="ARBA00047554"/>
    </source>
</evidence>
<accession>A0A9P4P2D5</accession>
<keyword evidence="5 11" id="KW-0285">Flavoprotein</keyword>
<dbReference type="PROSITE" id="PS51257">
    <property type="entry name" value="PROKAR_LIPOPROTEIN"/>
    <property type="match status" value="1"/>
</dbReference>
<comment type="similarity">
    <text evidence="3 11">Belongs to the protoporphyrinogen/coproporphyrinogen oxidase family. Protoporphyrinogen oxidase subfamily.</text>
</comment>
<dbReference type="NCBIfam" id="TIGR00562">
    <property type="entry name" value="proto_IX_ox"/>
    <property type="match status" value="1"/>
</dbReference>
<keyword evidence="15" id="KW-1185">Reference proteome</keyword>
<keyword evidence="6 11" id="KW-0274">FAD</keyword>
<dbReference type="Pfam" id="PF01593">
    <property type="entry name" value="Amino_oxidase"/>
    <property type="match status" value="1"/>
</dbReference>
<comment type="pathway">
    <text evidence="2 11">Porphyrin-containing compound metabolism; protoporphyrin-IX biosynthesis; protoporphyrin-IX from protoporphyrinogen-IX: step 1/1.</text>
</comment>
<keyword evidence="9 11" id="KW-0627">Porphyrin biosynthesis</keyword>
<dbReference type="InterPro" id="IPR036188">
    <property type="entry name" value="FAD/NAD-bd_sf"/>
</dbReference>
<evidence type="ECO:0000256" key="8">
    <source>
        <dbReference type="ARBA" id="ARBA00023133"/>
    </source>
</evidence>
<evidence type="ECO:0000313" key="14">
    <source>
        <dbReference type="EMBL" id="KAF2435987.1"/>
    </source>
</evidence>
<evidence type="ECO:0000256" key="6">
    <source>
        <dbReference type="ARBA" id="ARBA00022827"/>
    </source>
</evidence>